<keyword evidence="1" id="KW-0812">Transmembrane</keyword>
<feature type="transmembrane region" description="Helical" evidence="1">
    <location>
        <begin position="262"/>
        <end position="287"/>
    </location>
</feature>
<evidence type="ECO:0008006" key="3">
    <source>
        <dbReference type="Google" id="ProtNLM"/>
    </source>
</evidence>
<dbReference type="AlphaFoldDB" id="A0A644TYW9"/>
<feature type="transmembrane region" description="Helical" evidence="1">
    <location>
        <begin position="144"/>
        <end position="167"/>
    </location>
</feature>
<dbReference type="PANTHER" id="PTHR39556:SF1">
    <property type="entry name" value="PROTEIN, PUTATIVE-RELATED"/>
    <property type="match status" value="1"/>
</dbReference>
<proteinExistence type="predicted"/>
<reference evidence="2" key="1">
    <citation type="submission" date="2019-08" db="EMBL/GenBank/DDBJ databases">
        <authorList>
            <person name="Kucharzyk K."/>
            <person name="Murdoch R.W."/>
            <person name="Higgins S."/>
            <person name="Loffler F."/>
        </authorList>
    </citation>
    <scope>NUCLEOTIDE SEQUENCE</scope>
</reference>
<feature type="transmembrane region" description="Helical" evidence="1">
    <location>
        <begin position="339"/>
        <end position="361"/>
    </location>
</feature>
<organism evidence="2">
    <name type="scientific">bioreactor metagenome</name>
    <dbReference type="NCBI Taxonomy" id="1076179"/>
    <lineage>
        <taxon>unclassified sequences</taxon>
        <taxon>metagenomes</taxon>
        <taxon>ecological metagenomes</taxon>
    </lineage>
</organism>
<protein>
    <recommendedName>
        <fullName evidence="3">DUF401 family protein</fullName>
    </recommendedName>
</protein>
<comment type="caution">
    <text evidence="2">The sequence shown here is derived from an EMBL/GenBank/DDBJ whole genome shotgun (WGS) entry which is preliminary data.</text>
</comment>
<feature type="transmembrane region" description="Helical" evidence="1">
    <location>
        <begin position="187"/>
        <end position="208"/>
    </location>
</feature>
<evidence type="ECO:0000313" key="2">
    <source>
        <dbReference type="EMBL" id="MPL70831.1"/>
    </source>
</evidence>
<dbReference type="InterPro" id="IPR007294">
    <property type="entry name" value="DUF401"/>
</dbReference>
<feature type="transmembrane region" description="Helical" evidence="1">
    <location>
        <begin position="81"/>
        <end position="100"/>
    </location>
</feature>
<evidence type="ECO:0000256" key="1">
    <source>
        <dbReference type="SAM" id="Phobius"/>
    </source>
</evidence>
<feature type="transmembrane region" description="Helical" evidence="1">
    <location>
        <begin position="220"/>
        <end position="242"/>
    </location>
</feature>
<keyword evidence="1" id="KW-1133">Transmembrane helix</keyword>
<feature type="transmembrane region" description="Helical" evidence="1">
    <location>
        <begin position="299"/>
        <end position="319"/>
    </location>
</feature>
<dbReference type="EMBL" id="VSSQ01000055">
    <property type="protein sequence ID" value="MPL70831.1"/>
    <property type="molecule type" value="Genomic_DNA"/>
</dbReference>
<dbReference type="Pfam" id="PF04165">
    <property type="entry name" value="DUF401"/>
    <property type="match status" value="1"/>
</dbReference>
<sequence>MVFSSGMKKAGAMDAFARSIIAVAPSRRLAIALAPMLIGTLPVPGGAILSAPLVESMDSEGHMSPEGLSAANFYFRHIIELLWPLFPAFVMTLSLAEISTIKLFSIQFYSAPVLFTLGLIFLLPKKNWAGMTETKRSPAGERRVSFLAGIAPLAIALGTYGILAILWSLVSPFLALPSAAKALTGRYGTILLGLAAGCVYVGLGKSGFSVFKGSLNSSTLRLILVLIGIRIFSALLGAAGAAQEAAAEMERSGFPPFVATALIPLAAGLVTGVGYGYVGLAFPIVFGMMSSQTSVPKEATVALAAAFGYAGMMVSPLHVCMVVSAEHFKTGLPGTIRRVALPVGIFLVIATAYALGITAVMGR</sequence>
<feature type="transmembrane region" description="Helical" evidence="1">
    <location>
        <begin position="106"/>
        <end position="123"/>
    </location>
</feature>
<dbReference type="PANTHER" id="PTHR39556">
    <property type="entry name" value="PROTEIN, PUTATIVE-RELATED"/>
    <property type="match status" value="1"/>
</dbReference>
<gene>
    <name evidence="2" type="ORF">SDC9_16593</name>
</gene>
<keyword evidence="1" id="KW-0472">Membrane</keyword>
<accession>A0A644TYW9</accession>
<name>A0A644TYW9_9ZZZZ</name>